<dbReference type="EMBL" id="JAHFZB010000037">
    <property type="protein sequence ID" value="KAK6469958.1"/>
    <property type="molecule type" value="Genomic_DNA"/>
</dbReference>
<keyword evidence="6" id="KW-0067">ATP-binding</keyword>
<keyword evidence="5" id="KW-0547">Nucleotide-binding</keyword>
<dbReference type="Proteomes" id="UP001369086">
    <property type="component" value="Unassembled WGS sequence"/>
</dbReference>
<dbReference type="Pfam" id="PF05729">
    <property type="entry name" value="NACHT"/>
    <property type="match status" value="1"/>
</dbReference>
<dbReference type="InterPro" id="IPR041075">
    <property type="entry name" value="NOD1/2_WH"/>
</dbReference>
<dbReference type="Pfam" id="PF13516">
    <property type="entry name" value="LRR_6"/>
    <property type="match status" value="2"/>
</dbReference>
<proteinExistence type="predicted"/>
<dbReference type="InterPro" id="IPR001611">
    <property type="entry name" value="Leu-rich_rpt"/>
</dbReference>
<keyword evidence="3" id="KW-0433">Leucine-rich repeat</keyword>
<evidence type="ECO:0000256" key="4">
    <source>
        <dbReference type="ARBA" id="ARBA00022737"/>
    </source>
</evidence>
<dbReference type="Gene3D" id="3.40.50.300">
    <property type="entry name" value="P-loop containing nucleotide triphosphate hydrolases"/>
    <property type="match status" value="1"/>
</dbReference>
<keyword evidence="4" id="KW-0677">Repeat</keyword>
<dbReference type="InterPro" id="IPR011029">
    <property type="entry name" value="DEATH-like_dom_sf"/>
</dbReference>
<comment type="subcellular location">
    <subcellularLocation>
        <location evidence="1">Cytoplasm</location>
    </subcellularLocation>
</comment>
<dbReference type="InterPro" id="IPR032675">
    <property type="entry name" value="LRR_dom_sf"/>
</dbReference>
<evidence type="ECO:0000313" key="8">
    <source>
        <dbReference type="EMBL" id="KAK6469958.1"/>
    </source>
</evidence>
<dbReference type="Pfam" id="PF17776">
    <property type="entry name" value="NLRC4_HD2"/>
    <property type="match status" value="1"/>
</dbReference>
<organism evidence="8 9">
    <name type="scientific">Huso huso</name>
    <name type="common">Beluga</name>
    <name type="synonym">Acipenser huso</name>
    <dbReference type="NCBI Taxonomy" id="61971"/>
    <lineage>
        <taxon>Eukaryota</taxon>
        <taxon>Metazoa</taxon>
        <taxon>Chordata</taxon>
        <taxon>Craniata</taxon>
        <taxon>Vertebrata</taxon>
        <taxon>Euteleostomi</taxon>
        <taxon>Actinopterygii</taxon>
        <taxon>Chondrostei</taxon>
        <taxon>Acipenseriformes</taxon>
        <taxon>Acipenseridae</taxon>
        <taxon>Huso</taxon>
    </lineage>
</organism>
<protein>
    <submittedName>
        <fullName evidence="8">NLR family CARD domain-containing protein 3-like</fullName>
    </submittedName>
</protein>
<keyword evidence="2" id="KW-0963">Cytoplasm</keyword>
<evidence type="ECO:0000256" key="1">
    <source>
        <dbReference type="ARBA" id="ARBA00004496"/>
    </source>
</evidence>
<sequence>MTTPMDYRKLIEKDKETLTKWISANPAPLLRWLYDRSILTQSQFYSLVEKTPDNCVRSLLNLIFQDQCVCKDQEFIKLYKNQNICETFLQILREVQDYYCIELESWLHQHYKEIKTRDPPAIPDEPKKKKSFALFRSKKTQSYNVEHNLQQPEGEGGSFKNPHWRVELNIHKRSIIRKTENITDNVEDSISRTHIEIRYTDLFVTDDDSSLDTSQHEYFSLANRRARIYNHHKYQRIKPRDLLSPLPGIDRSPRRAKVKGIAGIGKSIAMQRVMHEWAMGITMRNFTCIFDFTFRELNLLEGNHSLVNLISRKFNYLERILPDLLKKPKYLLFLLDGLDEFKYQLDFEGQEKFVDVTTEVPVQELVVSLLKGSLLPEASVITTTRPSSDIPTRFCHRSSIILGFQEQQVEEYCLKFYKDSKVSRRVYEYISENDSLFGLTFIPLYCYIICTALNEFFTSSSEKPFELSPPKTVGEVYYCYLYTVLRHHTVNTSVSKSVFSSVKNELMQLGRLAYHNLLSNKILFDKNDLENFGFAEKSFHNTFLSQILVRVKEKEVKMFAFFHMTIQEHLAALYCVVKTSNEDFLKSLDLWCFGTPPADPTISAFLSTSINLMEKCKLENMQMFTRFFMGLVTAGLEGKLNGLDKAMDENILVGLCQWFKTQFQKNLSNQQVLNLLHCLMELQQDSVVKEVAQEIKTVKLFKMTLNLVDCVALHYVLQYSNHNLEELNLGYSNIGNQGLKRLETILHKCETLFLRYSCLDKEAAILESEVLKSPDCQVKKLFMCGNNIGSEGVLQLWTALETNQTLEELYLDITGITEEGTETIIPCLNKNTTLKTLIIVGNDLGDIGKKRLQELSKRRSSLKIIGNFVVDLGLLEAYLAWVEEMKEDRDQMESVKNVNALQSVLNELSFPAQGSPDAREKAKELKEKITELLNSPQFVALRS</sequence>
<dbReference type="InterPro" id="IPR051261">
    <property type="entry name" value="NLR"/>
</dbReference>
<dbReference type="InterPro" id="IPR027417">
    <property type="entry name" value="P-loop_NTPase"/>
</dbReference>
<keyword evidence="9" id="KW-1185">Reference proteome</keyword>
<evidence type="ECO:0000256" key="3">
    <source>
        <dbReference type="ARBA" id="ARBA00022614"/>
    </source>
</evidence>
<dbReference type="Pfam" id="PF17779">
    <property type="entry name" value="WHD_NOD2"/>
    <property type="match status" value="1"/>
</dbReference>
<dbReference type="Gene3D" id="3.80.10.10">
    <property type="entry name" value="Ribonuclease Inhibitor"/>
    <property type="match status" value="1"/>
</dbReference>
<dbReference type="SUPFAM" id="SSF52047">
    <property type="entry name" value="RNI-like"/>
    <property type="match status" value="1"/>
</dbReference>
<evidence type="ECO:0000259" key="7">
    <source>
        <dbReference type="PROSITE" id="PS50837"/>
    </source>
</evidence>
<evidence type="ECO:0000256" key="2">
    <source>
        <dbReference type="ARBA" id="ARBA00022490"/>
    </source>
</evidence>
<dbReference type="InterPro" id="IPR041267">
    <property type="entry name" value="NLRP_HD2"/>
</dbReference>
<dbReference type="PANTHER" id="PTHR24106">
    <property type="entry name" value="NACHT, LRR AND CARD DOMAINS-CONTAINING"/>
    <property type="match status" value="1"/>
</dbReference>
<accession>A0ABR0YBL0</accession>
<name>A0ABR0YBL0_HUSHU</name>
<evidence type="ECO:0000313" key="9">
    <source>
        <dbReference type="Proteomes" id="UP001369086"/>
    </source>
</evidence>
<dbReference type="PROSITE" id="PS50837">
    <property type="entry name" value="NACHT"/>
    <property type="match status" value="1"/>
</dbReference>
<dbReference type="InterPro" id="IPR007111">
    <property type="entry name" value="NACHT_NTPase"/>
</dbReference>
<evidence type="ECO:0000256" key="6">
    <source>
        <dbReference type="ARBA" id="ARBA00022840"/>
    </source>
</evidence>
<evidence type="ECO:0000256" key="5">
    <source>
        <dbReference type="ARBA" id="ARBA00022741"/>
    </source>
</evidence>
<feature type="domain" description="NACHT" evidence="7">
    <location>
        <begin position="254"/>
        <end position="388"/>
    </location>
</feature>
<reference evidence="8 9" key="1">
    <citation type="submission" date="2021-05" db="EMBL/GenBank/DDBJ databases">
        <authorList>
            <person name="Zahm M."/>
            <person name="Klopp C."/>
            <person name="Cabau C."/>
            <person name="Kuhl H."/>
            <person name="Suciu R."/>
            <person name="Ciorpac M."/>
            <person name="Holostenco D."/>
            <person name="Gessner J."/>
            <person name="Wuertz S."/>
            <person name="Hohne C."/>
            <person name="Stock M."/>
            <person name="Gislard M."/>
            <person name="Lluch J."/>
            <person name="Milhes M."/>
            <person name="Lampietro C."/>
            <person name="Lopez Roques C."/>
            <person name="Donnadieu C."/>
            <person name="Du K."/>
            <person name="Schartl M."/>
            <person name="Guiguen Y."/>
        </authorList>
    </citation>
    <scope>NUCLEOTIDE SEQUENCE [LARGE SCALE GENOMIC DNA]</scope>
    <source>
        <strain evidence="8">Hh-F2</strain>
        <tissue evidence="8">Blood</tissue>
    </source>
</reference>
<comment type="caution">
    <text evidence="8">The sequence shown here is derived from an EMBL/GenBank/DDBJ whole genome shotgun (WGS) entry which is preliminary data.</text>
</comment>
<dbReference type="Gene3D" id="1.10.533.10">
    <property type="entry name" value="Death Domain, Fas"/>
    <property type="match status" value="1"/>
</dbReference>
<gene>
    <name evidence="8" type="ORF">HHUSO_G31534</name>
</gene>
<dbReference type="SMART" id="SM00368">
    <property type="entry name" value="LRR_RI"/>
    <property type="match status" value="4"/>
</dbReference>